<dbReference type="InterPro" id="IPR016181">
    <property type="entry name" value="Acyl_CoA_acyltransferase"/>
</dbReference>
<keyword evidence="4" id="KW-0573">Peptidoglycan synthesis</keyword>
<dbReference type="SUPFAM" id="SSF55729">
    <property type="entry name" value="Acyl-CoA N-acyltransferases (Nat)"/>
    <property type="match status" value="1"/>
</dbReference>
<dbReference type="Gene3D" id="3.40.630.30">
    <property type="match status" value="1"/>
</dbReference>
<sequence>MLQLSFKNTQALVPTDIVFQTPYWADVKSRLGFMPMAFDLYTSDRWGDVLVLLQQYDTDATLAYVPQGPEHAPAQDSYGVFLEELSESLVEHMGRDVAFIRYDLPWESPYAESIRNGDLNGYPEARVREMRMNMGTRSWNLHKTGMDMTVASTLKVDLRLSEDEMLARMKPKTRYNIGLAQRKGVVVERAGTDVLPAFHDMYCRTARRNGFRACEYRQLLALFQVRAENPGTPEILFLMARRGQNLLAGAIVAVSGCTASFLYGASSDTHKNLMAPYAMHWTAMRWARQRGCTVYDMGAVSPGWDEDHRFHGLYRFKTGFGGHIELRSGSWDYPLDQSRYQVFRNAENLWRYQGA</sequence>
<keyword evidence="6" id="KW-0961">Cell wall biogenesis/degradation</keyword>
<proteinExistence type="inferred from homology"/>
<dbReference type="GO" id="GO:0009252">
    <property type="term" value="P:peptidoglycan biosynthetic process"/>
    <property type="evidence" value="ECO:0007669"/>
    <property type="project" value="UniProtKB-KW"/>
</dbReference>
<dbReference type="GO" id="GO:0016755">
    <property type="term" value="F:aminoacyltransferase activity"/>
    <property type="evidence" value="ECO:0007669"/>
    <property type="project" value="InterPro"/>
</dbReference>
<dbReference type="InterPro" id="IPR003447">
    <property type="entry name" value="FEMABX"/>
</dbReference>
<keyword evidence="3" id="KW-0133">Cell shape</keyword>
<organism evidence="7 8">
    <name type="scientific">Desulfovibrio psychrotolerans</name>
    <dbReference type="NCBI Taxonomy" id="415242"/>
    <lineage>
        <taxon>Bacteria</taxon>
        <taxon>Pseudomonadati</taxon>
        <taxon>Thermodesulfobacteriota</taxon>
        <taxon>Desulfovibrionia</taxon>
        <taxon>Desulfovibrionales</taxon>
        <taxon>Desulfovibrionaceae</taxon>
        <taxon>Desulfovibrio</taxon>
    </lineage>
</organism>
<evidence type="ECO:0000256" key="4">
    <source>
        <dbReference type="ARBA" id="ARBA00022984"/>
    </source>
</evidence>
<dbReference type="GO" id="GO:0008360">
    <property type="term" value="P:regulation of cell shape"/>
    <property type="evidence" value="ECO:0007669"/>
    <property type="project" value="UniProtKB-KW"/>
</dbReference>
<evidence type="ECO:0000256" key="5">
    <source>
        <dbReference type="ARBA" id="ARBA00023315"/>
    </source>
</evidence>
<comment type="caution">
    <text evidence="7">The sequence shown here is derived from an EMBL/GenBank/DDBJ whole genome shotgun (WGS) entry which is preliminary data.</text>
</comment>
<keyword evidence="8" id="KW-1185">Reference proteome</keyword>
<evidence type="ECO:0000256" key="3">
    <source>
        <dbReference type="ARBA" id="ARBA00022960"/>
    </source>
</evidence>
<keyword evidence="5" id="KW-0012">Acyltransferase</keyword>
<dbReference type="PANTHER" id="PTHR36174:SF1">
    <property type="entry name" value="LIPID II:GLYCINE GLYCYLTRANSFERASE"/>
    <property type="match status" value="1"/>
</dbReference>
<dbReference type="Pfam" id="PF02388">
    <property type="entry name" value="FemAB"/>
    <property type="match status" value="2"/>
</dbReference>
<dbReference type="PANTHER" id="PTHR36174">
    <property type="entry name" value="LIPID II:GLYCINE GLYCYLTRANSFERASE"/>
    <property type="match status" value="1"/>
</dbReference>
<dbReference type="AlphaFoldDB" id="A0A7J0BZ54"/>
<gene>
    <name evidence="7" type="ORF">DSM19430T_31360</name>
</gene>
<dbReference type="Proteomes" id="UP000503820">
    <property type="component" value="Unassembled WGS sequence"/>
</dbReference>
<protein>
    <submittedName>
        <fullName evidence="7">Peptidoglycan bridge formation protein FemAB</fullName>
    </submittedName>
</protein>
<dbReference type="RefSeq" id="WP_174411058.1">
    <property type="nucleotide sequence ID" value="NZ_BLVP01000036.1"/>
</dbReference>
<keyword evidence="2" id="KW-0808">Transferase</keyword>
<dbReference type="InterPro" id="IPR050644">
    <property type="entry name" value="PG_Glycine_Bridge_Synth"/>
</dbReference>
<name>A0A7J0BZ54_9BACT</name>
<dbReference type="GO" id="GO:0071555">
    <property type="term" value="P:cell wall organization"/>
    <property type="evidence" value="ECO:0007669"/>
    <property type="project" value="UniProtKB-KW"/>
</dbReference>
<evidence type="ECO:0000256" key="1">
    <source>
        <dbReference type="ARBA" id="ARBA00009943"/>
    </source>
</evidence>
<reference evidence="7 8" key="1">
    <citation type="submission" date="2020-05" db="EMBL/GenBank/DDBJ databases">
        <title>Draft genome sequence of Desulfovibrio psychrotolerans JS1T.</title>
        <authorList>
            <person name="Ueno A."/>
            <person name="Tamazawa S."/>
            <person name="Tamamura S."/>
            <person name="Murakami T."/>
            <person name="Kiyama T."/>
            <person name="Inomata H."/>
            <person name="Amano Y."/>
            <person name="Miyakawa K."/>
            <person name="Tamaki H."/>
            <person name="Naganuma T."/>
            <person name="Kaneko K."/>
        </authorList>
    </citation>
    <scope>NUCLEOTIDE SEQUENCE [LARGE SCALE GENOMIC DNA]</scope>
    <source>
        <strain evidence="7 8">JS1</strain>
    </source>
</reference>
<evidence type="ECO:0000313" key="8">
    <source>
        <dbReference type="Proteomes" id="UP000503820"/>
    </source>
</evidence>
<dbReference type="PROSITE" id="PS51191">
    <property type="entry name" value="FEMABX"/>
    <property type="match status" value="1"/>
</dbReference>
<accession>A0A7J0BZ54</accession>
<evidence type="ECO:0000256" key="2">
    <source>
        <dbReference type="ARBA" id="ARBA00022679"/>
    </source>
</evidence>
<comment type="similarity">
    <text evidence="1">Belongs to the FemABX family.</text>
</comment>
<dbReference type="EMBL" id="BLVP01000036">
    <property type="protein sequence ID" value="GFM38452.1"/>
    <property type="molecule type" value="Genomic_DNA"/>
</dbReference>
<evidence type="ECO:0000313" key="7">
    <source>
        <dbReference type="EMBL" id="GFM38452.1"/>
    </source>
</evidence>
<evidence type="ECO:0000256" key="6">
    <source>
        <dbReference type="ARBA" id="ARBA00023316"/>
    </source>
</evidence>